<comment type="caution">
    <text evidence="2">The sequence shown here is derived from an EMBL/GenBank/DDBJ whole genome shotgun (WGS) entry which is preliminary data.</text>
</comment>
<dbReference type="AlphaFoldDB" id="A0AAN6TBG1"/>
<evidence type="ECO:0000256" key="1">
    <source>
        <dbReference type="SAM" id="MobiDB-lite"/>
    </source>
</evidence>
<evidence type="ECO:0000313" key="2">
    <source>
        <dbReference type="EMBL" id="KAK4111281.1"/>
    </source>
</evidence>
<dbReference type="RefSeq" id="XP_064668851.1">
    <property type="nucleotide sequence ID" value="XM_064808675.1"/>
</dbReference>
<dbReference type="Proteomes" id="UP001302812">
    <property type="component" value="Unassembled WGS sequence"/>
</dbReference>
<reference evidence="2" key="1">
    <citation type="journal article" date="2023" name="Mol. Phylogenet. Evol.">
        <title>Genome-scale phylogeny and comparative genomics of the fungal order Sordariales.</title>
        <authorList>
            <person name="Hensen N."/>
            <person name="Bonometti L."/>
            <person name="Westerberg I."/>
            <person name="Brannstrom I.O."/>
            <person name="Guillou S."/>
            <person name="Cros-Aarteil S."/>
            <person name="Calhoun S."/>
            <person name="Haridas S."/>
            <person name="Kuo A."/>
            <person name="Mondo S."/>
            <person name="Pangilinan J."/>
            <person name="Riley R."/>
            <person name="LaButti K."/>
            <person name="Andreopoulos B."/>
            <person name="Lipzen A."/>
            <person name="Chen C."/>
            <person name="Yan M."/>
            <person name="Daum C."/>
            <person name="Ng V."/>
            <person name="Clum A."/>
            <person name="Steindorff A."/>
            <person name="Ohm R.A."/>
            <person name="Martin F."/>
            <person name="Silar P."/>
            <person name="Natvig D.O."/>
            <person name="Lalanne C."/>
            <person name="Gautier V."/>
            <person name="Ament-Velasquez S.L."/>
            <person name="Kruys A."/>
            <person name="Hutchinson M.I."/>
            <person name="Powell A.J."/>
            <person name="Barry K."/>
            <person name="Miller A.N."/>
            <person name="Grigoriev I.V."/>
            <person name="Debuchy R."/>
            <person name="Gladieux P."/>
            <person name="Hiltunen Thoren M."/>
            <person name="Johannesson H."/>
        </authorList>
    </citation>
    <scope>NUCLEOTIDE SEQUENCE</scope>
    <source>
        <strain evidence="2">CBS 508.74</strain>
    </source>
</reference>
<proteinExistence type="predicted"/>
<dbReference type="GeneID" id="89932798"/>
<organism evidence="2 3">
    <name type="scientific">Canariomyces notabilis</name>
    <dbReference type="NCBI Taxonomy" id="2074819"/>
    <lineage>
        <taxon>Eukaryota</taxon>
        <taxon>Fungi</taxon>
        <taxon>Dikarya</taxon>
        <taxon>Ascomycota</taxon>
        <taxon>Pezizomycotina</taxon>
        <taxon>Sordariomycetes</taxon>
        <taxon>Sordariomycetidae</taxon>
        <taxon>Sordariales</taxon>
        <taxon>Chaetomiaceae</taxon>
        <taxon>Canariomyces</taxon>
    </lineage>
</organism>
<accession>A0AAN6TBG1</accession>
<protein>
    <submittedName>
        <fullName evidence="2">Uncharacterized protein</fullName>
    </submittedName>
</protein>
<gene>
    <name evidence="2" type="ORF">N656DRAFT_152201</name>
</gene>
<reference evidence="2" key="2">
    <citation type="submission" date="2023-05" db="EMBL/GenBank/DDBJ databases">
        <authorList>
            <consortium name="Lawrence Berkeley National Laboratory"/>
            <person name="Steindorff A."/>
            <person name="Hensen N."/>
            <person name="Bonometti L."/>
            <person name="Westerberg I."/>
            <person name="Brannstrom I.O."/>
            <person name="Guillou S."/>
            <person name="Cros-Aarteil S."/>
            <person name="Calhoun S."/>
            <person name="Haridas S."/>
            <person name="Kuo A."/>
            <person name="Mondo S."/>
            <person name="Pangilinan J."/>
            <person name="Riley R."/>
            <person name="Labutti K."/>
            <person name="Andreopoulos B."/>
            <person name="Lipzen A."/>
            <person name="Chen C."/>
            <person name="Yanf M."/>
            <person name="Daum C."/>
            <person name="Ng V."/>
            <person name="Clum A."/>
            <person name="Ohm R."/>
            <person name="Martin F."/>
            <person name="Silar P."/>
            <person name="Natvig D."/>
            <person name="Lalanne C."/>
            <person name="Gautier V."/>
            <person name="Ament-Velasquez S.L."/>
            <person name="Kruys A."/>
            <person name="Hutchinson M.I."/>
            <person name="Powell A.J."/>
            <person name="Barry K."/>
            <person name="Miller A.N."/>
            <person name="Grigoriev I.V."/>
            <person name="Debuchy R."/>
            <person name="Gladieux P."/>
            <person name="Thoren M.H."/>
            <person name="Johannesson H."/>
        </authorList>
    </citation>
    <scope>NUCLEOTIDE SEQUENCE</scope>
    <source>
        <strain evidence="2">CBS 508.74</strain>
    </source>
</reference>
<keyword evidence="3" id="KW-1185">Reference proteome</keyword>
<feature type="region of interest" description="Disordered" evidence="1">
    <location>
        <begin position="71"/>
        <end position="91"/>
    </location>
</feature>
<sequence>MAKDRGKPRGGKAKSALLFFSLPESRVVADRDSRLLPSLVSPLSPSVSQLLISYPRSVGVPNVLLPTSWRSAHRRSEKEGTQRNEPSTTPVELDRKHALRFPNWPTLFSLFSSDKHTPFHRSHCRMPVGPAAALSPAALPAMRARATYVPILIPGSAMHHLSGSRPRGDPTRSHLLISDVW</sequence>
<dbReference type="EMBL" id="MU853346">
    <property type="protein sequence ID" value="KAK4111281.1"/>
    <property type="molecule type" value="Genomic_DNA"/>
</dbReference>
<name>A0AAN6TBG1_9PEZI</name>
<evidence type="ECO:0000313" key="3">
    <source>
        <dbReference type="Proteomes" id="UP001302812"/>
    </source>
</evidence>